<dbReference type="EMBL" id="LAZR01023166">
    <property type="protein sequence ID" value="KKL79455.1"/>
    <property type="molecule type" value="Genomic_DNA"/>
</dbReference>
<organism evidence="8">
    <name type="scientific">marine sediment metagenome</name>
    <dbReference type="NCBI Taxonomy" id="412755"/>
    <lineage>
        <taxon>unclassified sequences</taxon>
        <taxon>metagenomes</taxon>
        <taxon>ecological metagenomes</taxon>
    </lineage>
</organism>
<name>A0A0F9HCN6_9ZZZZ</name>
<dbReference type="GO" id="GO:0046872">
    <property type="term" value="F:metal ion binding"/>
    <property type="evidence" value="ECO:0007669"/>
    <property type="project" value="UniProtKB-KW"/>
</dbReference>
<dbReference type="PROSITE" id="PS51918">
    <property type="entry name" value="RADICAL_SAM"/>
    <property type="match status" value="1"/>
</dbReference>
<comment type="caution">
    <text evidence="8">The sequence shown here is derived from an EMBL/GenBank/DDBJ whole genome shotgun (WGS) entry which is preliminary data.</text>
</comment>
<dbReference type="Pfam" id="PF13186">
    <property type="entry name" value="SPASM"/>
    <property type="match status" value="1"/>
</dbReference>
<evidence type="ECO:0000256" key="4">
    <source>
        <dbReference type="ARBA" id="ARBA00022723"/>
    </source>
</evidence>
<dbReference type="InterPro" id="IPR058240">
    <property type="entry name" value="rSAM_sf"/>
</dbReference>
<dbReference type="SFLD" id="SFLDG01387">
    <property type="entry name" value="BtrN-like_SPASM_domain_contain"/>
    <property type="match status" value="1"/>
</dbReference>
<dbReference type="Pfam" id="PF04055">
    <property type="entry name" value="Radical_SAM"/>
    <property type="match status" value="1"/>
</dbReference>
<gene>
    <name evidence="8" type="ORF">LCGC14_2014660</name>
</gene>
<dbReference type="CDD" id="cd21109">
    <property type="entry name" value="SPASM"/>
    <property type="match status" value="1"/>
</dbReference>
<dbReference type="Gene3D" id="3.20.20.70">
    <property type="entry name" value="Aldolase class I"/>
    <property type="match status" value="1"/>
</dbReference>
<keyword evidence="3" id="KW-0949">S-adenosyl-L-methionine</keyword>
<dbReference type="InterPro" id="IPR013785">
    <property type="entry name" value="Aldolase_TIM"/>
</dbReference>
<dbReference type="PANTHER" id="PTHR11228:SF7">
    <property type="entry name" value="PQQA PEPTIDE CYCLASE"/>
    <property type="match status" value="1"/>
</dbReference>
<dbReference type="SUPFAM" id="SSF102114">
    <property type="entry name" value="Radical SAM enzymes"/>
    <property type="match status" value="1"/>
</dbReference>
<evidence type="ECO:0000256" key="3">
    <source>
        <dbReference type="ARBA" id="ARBA00022691"/>
    </source>
</evidence>
<dbReference type="AlphaFoldDB" id="A0A0F9HCN6"/>
<keyword evidence="2" id="KW-0004">4Fe-4S</keyword>
<evidence type="ECO:0000313" key="8">
    <source>
        <dbReference type="EMBL" id="KKL79455.1"/>
    </source>
</evidence>
<dbReference type="InterPro" id="IPR007197">
    <property type="entry name" value="rSAM"/>
</dbReference>
<dbReference type="SFLD" id="SFLDS00029">
    <property type="entry name" value="Radical_SAM"/>
    <property type="match status" value="1"/>
</dbReference>
<comment type="cofactor">
    <cofactor evidence="1">
        <name>[4Fe-4S] cluster</name>
        <dbReference type="ChEBI" id="CHEBI:49883"/>
    </cofactor>
</comment>
<proteinExistence type="predicted"/>
<dbReference type="InterPro" id="IPR023885">
    <property type="entry name" value="4Fe4S-binding_SPASM_dom"/>
</dbReference>
<sequence>MRAPWRLTFDTNPDQCNLHCIMCEEHSNYNIKKEKMNRIMDFKIIEDVLEDTIKFGLKEIIPSTMGEPLLYKNILDLLNLIKHYKLKLNLTTNGTFPRLSVEEWGHLILPIASDVKISINGASMEINESIMEGIDFKKHIEYIKKFLEIRDVIRKKGLNHPTITLQATFMKRNLKELPELLRLAIKLGIDRFKGHHLWITHPELDEESLRKKKIDIIRWNSIVNKMNLIIKNEKLRNGNKIRLDNIYAIPIKNENVIPDNYFCPFLGKEAWIAWDGTFNVCCSPDDLRQSLGYFGNIRDTSFMKIWNGENYKQFVDNWGNYEVCKICNMRRPLNKIRGCNND</sequence>
<dbReference type="SFLD" id="SFLDG01067">
    <property type="entry name" value="SPASM/twitch_domain_containing"/>
    <property type="match status" value="1"/>
</dbReference>
<dbReference type="GO" id="GO:0003824">
    <property type="term" value="F:catalytic activity"/>
    <property type="evidence" value="ECO:0007669"/>
    <property type="project" value="InterPro"/>
</dbReference>
<dbReference type="InterPro" id="IPR034391">
    <property type="entry name" value="AdoMet-like_SPASM_containing"/>
</dbReference>
<evidence type="ECO:0000256" key="6">
    <source>
        <dbReference type="ARBA" id="ARBA00023014"/>
    </source>
</evidence>
<feature type="domain" description="Radical SAM core" evidence="7">
    <location>
        <begin position="1"/>
        <end position="239"/>
    </location>
</feature>
<dbReference type="PANTHER" id="PTHR11228">
    <property type="entry name" value="RADICAL SAM DOMAIN PROTEIN"/>
    <property type="match status" value="1"/>
</dbReference>
<dbReference type="GO" id="GO:0051536">
    <property type="term" value="F:iron-sulfur cluster binding"/>
    <property type="evidence" value="ECO:0007669"/>
    <property type="project" value="UniProtKB-KW"/>
</dbReference>
<keyword evidence="4" id="KW-0479">Metal-binding</keyword>
<dbReference type="CDD" id="cd01335">
    <property type="entry name" value="Radical_SAM"/>
    <property type="match status" value="1"/>
</dbReference>
<evidence type="ECO:0000259" key="7">
    <source>
        <dbReference type="PROSITE" id="PS51918"/>
    </source>
</evidence>
<protein>
    <recommendedName>
        <fullName evidence="7">Radical SAM core domain-containing protein</fullName>
    </recommendedName>
</protein>
<reference evidence="8" key="1">
    <citation type="journal article" date="2015" name="Nature">
        <title>Complex archaea that bridge the gap between prokaryotes and eukaryotes.</title>
        <authorList>
            <person name="Spang A."/>
            <person name="Saw J.H."/>
            <person name="Jorgensen S.L."/>
            <person name="Zaremba-Niedzwiedzka K."/>
            <person name="Martijn J."/>
            <person name="Lind A.E."/>
            <person name="van Eijk R."/>
            <person name="Schleper C."/>
            <person name="Guy L."/>
            <person name="Ettema T.J."/>
        </authorList>
    </citation>
    <scope>NUCLEOTIDE SEQUENCE</scope>
</reference>
<evidence type="ECO:0000256" key="1">
    <source>
        <dbReference type="ARBA" id="ARBA00001966"/>
    </source>
</evidence>
<dbReference type="InterPro" id="IPR050377">
    <property type="entry name" value="Radical_SAM_PqqE_MftC-like"/>
</dbReference>
<accession>A0A0F9HCN6</accession>
<keyword evidence="5" id="KW-0408">Iron</keyword>
<evidence type="ECO:0000256" key="2">
    <source>
        <dbReference type="ARBA" id="ARBA00022485"/>
    </source>
</evidence>
<evidence type="ECO:0000256" key="5">
    <source>
        <dbReference type="ARBA" id="ARBA00023004"/>
    </source>
</evidence>
<keyword evidence="6" id="KW-0411">Iron-sulfur</keyword>